<evidence type="ECO:0008006" key="4">
    <source>
        <dbReference type="Google" id="ProtNLM"/>
    </source>
</evidence>
<accession>A0ABD6XTV5</accession>
<sequence>MLISVKIRLVKAVTVKRGRFFCGRASRSAGQRTSAAAGPSSRRSRGTFGFDVVPTNRSGIGPPWPAPNCPRFPAWTSGPPSRLSAADSPFSSRGAQASTLVPFLTIHTEVSEQASAGQGQAIRSAEQNESARRARRTRAKGGAAQDVPSPAVRQAEE</sequence>
<feature type="region of interest" description="Disordered" evidence="1">
    <location>
        <begin position="112"/>
        <end position="157"/>
    </location>
</feature>
<protein>
    <recommendedName>
        <fullName evidence="4">Single-stranded DNA-binding protein</fullName>
    </recommendedName>
</protein>
<feature type="compositionally biased region" description="Low complexity" evidence="1">
    <location>
        <begin position="32"/>
        <end position="41"/>
    </location>
</feature>
<evidence type="ECO:0000256" key="1">
    <source>
        <dbReference type="SAM" id="MobiDB-lite"/>
    </source>
</evidence>
<proteinExistence type="predicted"/>
<feature type="region of interest" description="Disordered" evidence="1">
    <location>
        <begin position="27"/>
        <end position="93"/>
    </location>
</feature>
<dbReference type="AlphaFoldDB" id="A0ABD6XTV5"/>
<evidence type="ECO:0000313" key="2">
    <source>
        <dbReference type="EMBL" id="PWJ79666.1"/>
    </source>
</evidence>
<dbReference type="EMBL" id="QGHE01000007">
    <property type="protein sequence ID" value="PWJ79666.1"/>
    <property type="molecule type" value="Genomic_DNA"/>
</dbReference>
<gene>
    <name evidence="2" type="ORF">C7430_107167</name>
</gene>
<organism evidence="2 3">
    <name type="scientific">Enterobacter agglomerans</name>
    <name type="common">Erwinia herbicola</name>
    <name type="synonym">Pantoea agglomerans</name>
    <dbReference type="NCBI Taxonomy" id="549"/>
    <lineage>
        <taxon>Bacteria</taxon>
        <taxon>Pseudomonadati</taxon>
        <taxon>Pseudomonadota</taxon>
        <taxon>Gammaproteobacteria</taxon>
        <taxon>Enterobacterales</taxon>
        <taxon>Erwiniaceae</taxon>
        <taxon>Pantoea</taxon>
        <taxon>Pantoea agglomerans group</taxon>
    </lineage>
</organism>
<name>A0ABD6XTV5_ENTAG</name>
<reference evidence="2 3" key="1">
    <citation type="submission" date="2018-05" db="EMBL/GenBank/DDBJ databases">
        <title>Genomic Encyclopedia of Type Strains, Phase IV (KMG-V): Genome sequencing to study the core and pangenomes of soil and plant-associated prokaryotes.</title>
        <authorList>
            <person name="Whitman W."/>
        </authorList>
    </citation>
    <scope>NUCLEOTIDE SEQUENCE [LARGE SCALE GENOMIC DNA]</scope>
    <source>
        <strain evidence="2 3">PNG 92-11</strain>
    </source>
</reference>
<comment type="caution">
    <text evidence="2">The sequence shown here is derived from an EMBL/GenBank/DDBJ whole genome shotgun (WGS) entry which is preliminary data.</text>
</comment>
<dbReference type="Proteomes" id="UP000245996">
    <property type="component" value="Unassembled WGS sequence"/>
</dbReference>
<evidence type="ECO:0000313" key="3">
    <source>
        <dbReference type="Proteomes" id="UP000245996"/>
    </source>
</evidence>